<name>A0A4V2S546_9PSEU</name>
<evidence type="ECO:0000256" key="4">
    <source>
        <dbReference type="ARBA" id="ARBA00023136"/>
    </source>
</evidence>
<feature type="transmembrane region" description="Helical" evidence="6">
    <location>
        <begin position="130"/>
        <end position="147"/>
    </location>
</feature>
<gene>
    <name evidence="8" type="ORF">EV192_113150</name>
</gene>
<dbReference type="EMBL" id="SLWS01000013">
    <property type="protein sequence ID" value="TCO50770.1"/>
    <property type="molecule type" value="Genomic_DNA"/>
</dbReference>
<comment type="subcellular location">
    <subcellularLocation>
        <location evidence="6">Cell membrane</location>
        <topology evidence="6">Multi-pass membrane protein</topology>
    </subcellularLocation>
    <subcellularLocation>
        <location evidence="1">Membrane</location>
        <topology evidence="1">Multi-pass membrane protein</topology>
    </subcellularLocation>
</comment>
<organism evidence="8 9">
    <name type="scientific">Actinocrispum wychmicini</name>
    <dbReference type="NCBI Taxonomy" id="1213861"/>
    <lineage>
        <taxon>Bacteria</taxon>
        <taxon>Bacillati</taxon>
        <taxon>Actinomycetota</taxon>
        <taxon>Actinomycetes</taxon>
        <taxon>Pseudonocardiales</taxon>
        <taxon>Pseudonocardiaceae</taxon>
        <taxon>Actinocrispum</taxon>
    </lineage>
</organism>
<keyword evidence="2 6" id="KW-0812">Transmembrane</keyword>
<keyword evidence="5" id="KW-0046">Antibiotic resistance</keyword>
<evidence type="ECO:0000259" key="7">
    <source>
        <dbReference type="PROSITE" id="PS51012"/>
    </source>
</evidence>
<dbReference type="InterPro" id="IPR051784">
    <property type="entry name" value="Nod_factor_ABC_transporter"/>
</dbReference>
<feature type="transmembrane region" description="Helical" evidence="6">
    <location>
        <begin position="187"/>
        <end position="212"/>
    </location>
</feature>
<dbReference type="PIRSF" id="PIRSF006648">
    <property type="entry name" value="DrrB"/>
    <property type="match status" value="1"/>
</dbReference>
<feature type="transmembrane region" description="Helical" evidence="6">
    <location>
        <begin position="67"/>
        <end position="84"/>
    </location>
</feature>
<evidence type="ECO:0000256" key="5">
    <source>
        <dbReference type="ARBA" id="ARBA00023251"/>
    </source>
</evidence>
<dbReference type="PANTHER" id="PTHR43229:SF2">
    <property type="entry name" value="NODULATION PROTEIN J"/>
    <property type="match status" value="1"/>
</dbReference>
<feature type="transmembrane region" description="Helical" evidence="6">
    <location>
        <begin position="245"/>
        <end position="263"/>
    </location>
</feature>
<comment type="caution">
    <text evidence="8">The sequence shown here is derived from an EMBL/GenBank/DDBJ whole genome shotgun (WGS) entry which is preliminary data.</text>
</comment>
<dbReference type="GO" id="GO:0046677">
    <property type="term" value="P:response to antibiotic"/>
    <property type="evidence" value="ECO:0007669"/>
    <property type="project" value="UniProtKB-KW"/>
</dbReference>
<dbReference type="InterPro" id="IPR013525">
    <property type="entry name" value="ABC2_TM"/>
</dbReference>
<dbReference type="PRINTS" id="PR00164">
    <property type="entry name" value="ABC2TRNSPORT"/>
</dbReference>
<proteinExistence type="inferred from homology"/>
<feature type="transmembrane region" description="Helical" evidence="6">
    <location>
        <begin position="36"/>
        <end position="55"/>
    </location>
</feature>
<protein>
    <recommendedName>
        <fullName evidence="6">Transport permease protein</fullName>
    </recommendedName>
</protein>
<evidence type="ECO:0000256" key="6">
    <source>
        <dbReference type="RuleBase" id="RU361157"/>
    </source>
</evidence>
<evidence type="ECO:0000313" key="8">
    <source>
        <dbReference type="EMBL" id="TCO50770.1"/>
    </source>
</evidence>
<dbReference type="InterPro" id="IPR047817">
    <property type="entry name" value="ABC2_TM_bact-type"/>
</dbReference>
<evidence type="ECO:0000256" key="2">
    <source>
        <dbReference type="ARBA" id="ARBA00022692"/>
    </source>
</evidence>
<dbReference type="OrthoDB" id="9778589at2"/>
<reference evidence="8 9" key="1">
    <citation type="submission" date="2019-03" db="EMBL/GenBank/DDBJ databases">
        <title>Genomic Encyclopedia of Type Strains, Phase IV (KMG-IV): sequencing the most valuable type-strain genomes for metagenomic binning, comparative biology and taxonomic classification.</title>
        <authorList>
            <person name="Goeker M."/>
        </authorList>
    </citation>
    <scope>NUCLEOTIDE SEQUENCE [LARGE SCALE GENOMIC DNA]</scope>
    <source>
        <strain evidence="8 9">DSM 45934</strain>
    </source>
</reference>
<dbReference type="AlphaFoldDB" id="A0A4V2S546"/>
<feature type="domain" description="ABC transmembrane type-2" evidence="7">
    <location>
        <begin position="35"/>
        <end position="266"/>
    </location>
</feature>
<keyword evidence="6" id="KW-0813">Transport</keyword>
<keyword evidence="4 6" id="KW-0472">Membrane</keyword>
<dbReference type="Proteomes" id="UP000295680">
    <property type="component" value="Unassembled WGS sequence"/>
</dbReference>
<keyword evidence="3 6" id="KW-1133">Transmembrane helix</keyword>
<dbReference type="PROSITE" id="PS51012">
    <property type="entry name" value="ABC_TM2"/>
    <property type="match status" value="1"/>
</dbReference>
<evidence type="ECO:0000256" key="1">
    <source>
        <dbReference type="ARBA" id="ARBA00004141"/>
    </source>
</evidence>
<accession>A0A4V2S546</accession>
<evidence type="ECO:0000313" key="9">
    <source>
        <dbReference type="Proteomes" id="UP000295680"/>
    </source>
</evidence>
<dbReference type="InterPro" id="IPR000412">
    <property type="entry name" value="ABC_2_transport"/>
</dbReference>
<dbReference type="PANTHER" id="PTHR43229">
    <property type="entry name" value="NODULATION PROTEIN J"/>
    <property type="match status" value="1"/>
</dbReference>
<feature type="transmembrane region" description="Helical" evidence="6">
    <location>
        <begin position="153"/>
        <end position="175"/>
    </location>
</feature>
<comment type="similarity">
    <text evidence="6">Belongs to the ABC-2 integral membrane protein family.</text>
</comment>
<keyword evidence="9" id="KW-1185">Reference proteome</keyword>
<keyword evidence="6" id="KW-1003">Cell membrane</keyword>
<dbReference type="Pfam" id="PF01061">
    <property type="entry name" value="ABC2_membrane"/>
    <property type="match status" value="1"/>
</dbReference>
<sequence>MTTVSRSTGQVPTWRRAVLLYIEAAWTWYRRNWRSTLVSSVLTPLFFLVAMGFGLGSRIQPSAATDGLPYAVYLAPAMLASAAVQNAAGESTFPVLSGFRWSRVFWGIASTPVTAAQIAAGQLLWIAARITFSGLAFVLVAALLGAVESPLILLSLVFSLLAGMAFAAPLVAYSATIDSEGQQFNAVFRFIVLPMTLIAGTFFPLTALPVWVQPLAWITPLWHGTELSRGVAFGTLDLWPALGHVAYLLALTLVGTALAARYFRRRLEK</sequence>
<evidence type="ECO:0000256" key="3">
    <source>
        <dbReference type="ARBA" id="ARBA00022989"/>
    </source>
</evidence>
<dbReference type="GO" id="GO:0140359">
    <property type="term" value="F:ABC-type transporter activity"/>
    <property type="evidence" value="ECO:0007669"/>
    <property type="project" value="InterPro"/>
</dbReference>
<dbReference type="GO" id="GO:0043190">
    <property type="term" value="C:ATP-binding cassette (ABC) transporter complex"/>
    <property type="evidence" value="ECO:0007669"/>
    <property type="project" value="InterPro"/>
</dbReference>
<dbReference type="RefSeq" id="WP_132124721.1">
    <property type="nucleotide sequence ID" value="NZ_SLWS01000013.1"/>
</dbReference>